<dbReference type="PANTHER" id="PTHR30203:SF33">
    <property type="entry name" value="BLR4455 PROTEIN"/>
    <property type="match status" value="1"/>
</dbReference>
<feature type="non-terminal residue" evidence="1">
    <location>
        <position position="196"/>
    </location>
</feature>
<gene>
    <name evidence="1" type="ORF">B1A_14828</name>
</gene>
<dbReference type="GO" id="GO:0015562">
    <property type="term" value="F:efflux transmembrane transporter activity"/>
    <property type="evidence" value="ECO:0007669"/>
    <property type="project" value="InterPro"/>
</dbReference>
<evidence type="ECO:0000313" key="1">
    <source>
        <dbReference type="EMBL" id="EQD45424.1"/>
    </source>
</evidence>
<dbReference type="SUPFAM" id="SSF56954">
    <property type="entry name" value="Outer membrane efflux proteins (OEP)"/>
    <property type="match status" value="1"/>
</dbReference>
<dbReference type="PANTHER" id="PTHR30203">
    <property type="entry name" value="OUTER MEMBRANE CATION EFFLUX PROTEIN"/>
    <property type="match status" value="1"/>
</dbReference>
<dbReference type="Gene3D" id="1.20.1600.10">
    <property type="entry name" value="Outer membrane efflux proteins (OEP)"/>
    <property type="match status" value="1"/>
</dbReference>
<dbReference type="InterPro" id="IPR010131">
    <property type="entry name" value="MdtP/NodT-like"/>
</dbReference>
<dbReference type="Pfam" id="PF02321">
    <property type="entry name" value="OEP"/>
    <property type="match status" value="1"/>
</dbReference>
<accession>T1AXM5</accession>
<dbReference type="InterPro" id="IPR003423">
    <property type="entry name" value="OMP_efflux"/>
</dbReference>
<name>T1AXM5_9ZZZZ</name>
<dbReference type="EMBL" id="AUZX01010886">
    <property type="protein sequence ID" value="EQD45424.1"/>
    <property type="molecule type" value="Genomic_DNA"/>
</dbReference>
<feature type="non-terminal residue" evidence="1">
    <location>
        <position position="1"/>
    </location>
</feature>
<dbReference type="Gene3D" id="2.20.200.10">
    <property type="entry name" value="Outer membrane efflux proteins (OEP)"/>
    <property type="match status" value="1"/>
</dbReference>
<proteinExistence type="predicted"/>
<comment type="caution">
    <text evidence="1">The sequence shown here is derived from an EMBL/GenBank/DDBJ whole genome shotgun (WGS) entry which is preliminary data.</text>
</comment>
<keyword evidence="1" id="KW-0449">Lipoprotein</keyword>
<dbReference type="AlphaFoldDB" id="T1AXM5"/>
<organism evidence="1">
    <name type="scientific">mine drainage metagenome</name>
    <dbReference type="NCBI Taxonomy" id="410659"/>
    <lineage>
        <taxon>unclassified sequences</taxon>
        <taxon>metagenomes</taxon>
        <taxon>ecological metagenomes</taxon>
    </lineage>
</organism>
<protein>
    <submittedName>
        <fullName evidence="1">RND efflux system, outer membrane lipoprotein, NodT family</fullName>
    </submittedName>
</protein>
<sequence length="196" mass="21255">ARHALAVLLGRIPSQARIPKLNLNLLKLPATLPVSMPSALVHQRPDILSAEAQLRAGDAQVGEAVAKMYPLIQISGDLGFENGKLANFFDASSFIWSVAGSLTQTIFDGGTLRANKRAAEAALKAVVADYQSTVLNDFAQVANALRAVQNDAQALQYEQQAYVSAFRAYKLARWEYKAGSVDYTTLLTAQVQYQQS</sequence>
<reference evidence="1" key="2">
    <citation type="journal article" date="2014" name="ISME J.">
        <title>Microbial stratification in low pH oxic and suboxic macroscopic growths along an acid mine drainage.</title>
        <authorList>
            <person name="Mendez-Garcia C."/>
            <person name="Mesa V."/>
            <person name="Sprenger R.R."/>
            <person name="Richter M."/>
            <person name="Diez M.S."/>
            <person name="Solano J."/>
            <person name="Bargiela R."/>
            <person name="Golyshina O.V."/>
            <person name="Manteca A."/>
            <person name="Ramos J.L."/>
            <person name="Gallego J.R."/>
            <person name="Llorente I."/>
            <person name="Martins Dos Santos V.A."/>
            <person name="Jensen O.N."/>
            <person name="Pelaez A.I."/>
            <person name="Sanchez J."/>
            <person name="Ferrer M."/>
        </authorList>
    </citation>
    <scope>NUCLEOTIDE SEQUENCE</scope>
</reference>
<reference evidence="1" key="1">
    <citation type="submission" date="2013-08" db="EMBL/GenBank/DDBJ databases">
        <authorList>
            <person name="Mendez C."/>
            <person name="Richter M."/>
            <person name="Ferrer M."/>
            <person name="Sanchez J."/>
        </authorList>
    </citation>
    <scope>NUCLEOTIDE SEQUENCE</scope>
</reference>